<reference evidence="1" key="1">
    <citation type="submission" date="2019-03" db="EMBL/GenBank/DDBJ databases">
        <title>Single cell metagenomics reveals metabolic interactions within the superorganism composed of flagellate Streblomastix strix and complex community of Bacteroidetes bacteria on its surface.</title>
        <authorList>
            <person name="Treitli S.C."/>
            <person name="Kolisko M."/>
            <person name="Husnik F."/>
            <person name="Keeling P."/>
            <person name="Hampl V."/>
        </authorList>
    </citation>
    <scope>NUCLEOTIDE SEQUENCE</scope>
    <source>
        <strain evidence="1">STM</strain>
    </source>
</reference>
<name>A0A5J4RAY8_9ZZZZ</name>
<comment type="caution">
    <text evidence="1">The sequence shown here is derived from an EMBL/GenBank/DDBJ whole genome shotgun (WGS) entry which is preliminary data.</text>
</comment>
<dbReference type="EMBL" id="SNRY01001522">
    <property type="protein sequence ID" value="KAA6330300.1"/>
    <property type="molecule type" value="Genomic_DNA"/>
</dbReference>
<sequence>MMQKGSFFFGKIIKFNHADIRRFAYQPAL</sequence>
<protein>
    <submittedName>
        <fullName evidence="1">Uncharacterized protein</fullName>
    </submittedName>
</protein>
<organism evidence="1">
    <name type="scientific">termite gut metagenome</name>
    <dbReference type="NCBI Taxonomy" id="433724"/>
    <lineage>
        <taxon>unclassified sequences</taxon>
        <taxon>metagenomes</taxon>
        <taxon>organismal metagenomes</taxon>
    </lineage>
</organism>
<proteinExistence type="predicted"/>
<dbReference type="AlphaFoldDB" id="A0A5J4RAY8"/>
<evidence type="ECO:0000313" key="1">
    <source>
        <dbReference type="EMBL" id="KAA6330300.1"/>
    </source>
</evidence>
<gene>
    <name evidence="1" type="ORF">EZS27_020983</name>
</gene>
<accession>A0A5J4RAY8</accession>